<dbReference type="RefSeq" id="WP_146593085.1">
    <property type="nucleotide sequence ID" value="NZ_SJPT01000001.1"/>
</dbReference>
<evidence type="ECO:0000313" key="5">
    <source>
        <dbReference type="Proteomes" id="UP000316304"/>
    </source>
</evidence>
<dbReference type="InterPro" id="IPR050261">
    <property type="entry name" value="FrsA_esterase"/>
</dbReference>
<evidence type="ECO:0000256" key="1">
    <source>
        <dbReference type="SAM" id="MobiDB-lite"/>
    </source>
</evidence>
<keyword evidence="2" id="KW-0732">Signal</keyword>
<dbReference type="Pfam" id="PF05448">
    <property type="entry name" value="AXE1"/>
    <property type="match status" value="1"/>
</dbReference>
<accession>A0A5C6CSE9</accession>
<reference evidence="4 5" key="1">
    <citation type="submission" date="2019-02" db="EMBL/GenBank/DDBJ databases">
        <title>Deep-cultivation of Planctomycetes and their phenomic and genomic characterization uncovers novel biology.</title>
        <authorList>
            <person name="Wiegand S."/>
            <person name="Jogler M."/>
            <person name="Boedeker C."/>
            <person name="Pinto D."/>
            <person name="Vollmers J."/>
            <person name="Rivas-Marin E."/>
            <person name="Kohn T."/>
            <person name="Peeters S.H."/>
            <person name="Heuer A."/>
            <person name="Rast P."/>
            <person name="Oberbeckmann S."/>
            <person name="Bunk B."/>
            <person name="Jeske O."/>
            <person name="Meyerdierks A."/>
            <person name="Storesund J.E."/>
            <person name="Kallscheuer N."/>
            <person name="Luecker S."/>
            <person name="Lage O.M."/>
            <person name="Pohl T."/>
            <person name="Merkel B.J."/>
            <person name="Hornburger P."/>
            <person name="Mueller R.-W."/>
            <person name="Bruemmer F."/>
            <person name="Labrenz M."/>
            <person name="Spormann A.M."/>
            <person name="Op Den Camp H."/>
            <person name="Overmann J."/>
            <person name="Amann R."/>
            <person name="Jetten M.S.M."/>
            <person name="Mascher T."/>
            <person name="Medema M.H."/>
            <person name="Devos D.P."/>
            <person name="Kaster A.-K."/>
            <person name="Ovreas L."/>
            <person name="Rohde M."/>
            <person name="Galperin M.Y."/>
            <person name="Jogler C."/>
        </authorList>
    </citation>
    <scope>NUCLEOTIDE SEQUENCE [LARGE SCALE GENOMIC DNA]</scope>
    <source>
        <strain evidence="4 5">Pla52o</strain>
    </source>
</reference>
<dbReference type="OrthoDB" id="9765647at2"/>
<comment type="caution">
    <text evidence="4">The sequence shown here is derived from an EMBL/GenBank/DDBJ whole genome shotgun (WGS) entry which is preliminary data.</text>
</comment>
<evidence type="ECO:0000259" key="3">
    <source>
        <dbReference type="Pfam" id="PF05448"/>
    </source>
</evidence>
<dbReference type="EMBL" id="SJPT01000001">
    <property type="protein sequence ID" value="TWU26805.1"/>
    <property type="molecule type" value="Genomic_DNA"/>
</dbReference>
<gene>
    <name evidence="4" type="ORF">Pla52o_06600</name>
</gene>
<dbReference type="InterPro" id="IPR009199">
    <property type="entry name" value="PhoPQ-act_pathogen-rel_PqaA"/>
</dbReference>
<dbReference type="InterPro" id="IPR029058">
    <property type="entry name" value="AB_hydrolase_fold"/>
</dbReference>
<feature type="domain" description="Acetyl xylan esterase" evidence="3">
    <location>
        <begin position="57"/>
        <end position="236"/>
    </location>
</feature>
<feature type="region of interest" description="Disordered" evidence="1">
    <location>
        <begin position="141"/>
        <end position="173"/>
    </location>
</feature>
<dbReference type="SUPFAM" id="SSF53474">
    <property type="entry name" value="alpha/beta-Hydrolases"/>
    <property type="match status" value="1"/>
</dbReference>
<feature type="chain" id="PRO_5023118458" evidence="2">
    <location>
        <begin position="21"/>
        <end position="432"/>
    </location>
</feature>
<dbReference type="Pfam" id="PF10142">
    <property type="entry name" value="PhoPQ_related"/>
    <property type="match status" value="1"/>
</dbReference>
<organism evidence="4 5">
    <name type="scientific">Novipirellula galeiformis</name>
    <dbReference type="NCBI Taxonomy" id="2528004"/>
    <lineage>
        <taxon>Bacteria</taxon>
        <taxon>Pseudomonadati</taxon>
        <taxon>Planctomycetota</taxon>
        <taxon>Planctomycetia</taxon>
        <taxon>Pirellulales</taxon>
        <taxon>Pirellulaceae</taxon>
        <taxon>Novipirellula</taxon>
    </lineage>
</organism>
<dbReference type="AlphaFoldDB" id="A0A5C6CSE9"/>
<proteinExistence type="predicted"/>
<evidence type="ECO:0000256" key="2">
    <source>
        <dbReference type="SAM" id="SignalP"/>
    </source>
</evidence>
<dbReference type="PANTHER" id="PTHR22946">
    <property type="entry name" value="DIENELACTONE HYDROLASE DOMAIN-CONTAINING PROTEIN-RELATED"/>
    <property type="match status" value="1"/>
</dbReference>
<sequence precursor="true">MKRALFSLAMSAWLSVPLTAQEPSTASSPRTTNPLYAMVNAAKQVPKMRWEDQSGPVHQLIYEGESYQGHPTEVFAFYASPSTLGEGNDDGPYPAVVLIHGGGGTAFAEWAWLWAKRGYAAIAMDLAGSRPIDPIYDPKTGVPIRNQTAGHETRTRLPLGGPDQGHDTKFDSIDGNASDDWPFHAASNVLRAHSLIRSFDEVDAEQTAVTGISWGGYTTCLAASLDDRFNAAVPVYGCGFLFEGESVQKPAIDKLNERREAWIKAYDPSSVLSQCRVPILFVNGTNDIHYPLDSYQKSFQIVPGEKQMRIEVNMPHGHPPGWAPQEIGLFIDAHCRGGVPLASLEIPVIDGNEMHVRYQSQAPLKSATLHYTTDTGIRSKRKWKSTPAKVNNETIIATKPPQDANTWFVSVTDQRNAMVTTPVQFQDPTPAP</sequence>
<feature type="signal peptide" evidence="2">
    <location>
        <begin position="1"/>
        <end position="20"/>
    </location>
</feature>
<protein>
    <submittedName>
        <fullName evidence="4">Alpha/beta hydrolase family protein</fullName>
    </submittedName>
</protein>
<keyword evidence="5" id="KW-1185">Reference proteome</keyword>
<dbReference type="Gene3D" id="3.40.50.1820">
    <property type="entry name" value="alpha/beta hydrolase"/>
    <property type="match status" value="1"/>
</dbReference>
<dbReference type="InterPro" id="IPR008391">
    <property type="entry name" value="AXE1_dom"/>
</dbReference>
<dbReference type="GO" id="GO:0016787">
    <property type="term" value="F:hydrolase activity"/>
    <property type="evidence" value="ECO:0007669"/>
    <property type="project" value="UniProtKB-KW"/>
</dbReference>
<name>A0A5C6CSE9_9BACT</name>
<evidence type="ECO:0000313" key="4">
    <source>
        <dbReference type="EMBL" id="TWU26805.1"/>
    </source>
</evidence>
<dbReference type="Proteomes" id="UP000316304">
    <property type="component" value="Unassembled WGS sequence"/>
</dbReference>
<keyword evidence="4" id="KW-0378">Hydrolase</keyword>